<organism evidence="8">
    <name type="scientific">Culicoides sonorensis</name>
    <name type="common">Biting midge</name>
    <dbReference type="NCBI Taxonomy" id="179676"/>
    <lineage>
        <taxon>Eukaryota</taxon>
        <taxon>Metazoa</taxon>
        <taxon>Ecdysozoa</taxon>
        <taxon>Arthropoda</taxon>
        <taxon>Hexapoda</taxon>
        <taxon>Insecta</taxon>
        <taxon>Pterygota</taxon>
        <taxon>Neoptera</taxon>
        <taxon>Endopterygota</taxon>
        <taxon>Diptera</taxon>
        <taxon>Nematocera</taxon>
        <taxon>Chironomoidea</taxon>
        <taxon>Ceratopogonidae</taxon>
        <taxon>Ceratopogoninae</taxon>
        <taxon>Culicoides</taxon>
        <taxon>Monoculicoides</taxon>
    </lineage>
</organism>
<dbReference type="NCBIfam" id="NF003314">
    <property type="entry name" value="PRK04322.1"/>
    <property type="match status" value="1"/>
</dbReference>
<sequence length="169" mass="18370">MLDEKQVVSGLIVLLSFFVGYKYGIKVTESRKGPSEESSGKNGSFIFSDHLRGDYKMVLVVRNDLKMGKGKIAAQCGHASVGAFENGMKKCPQLVHRWNCSGSAKIAVKVESEGELNEIHKKAKSLGLNCCVIRDAGRTQLEPNTKTVLAVGPGLVREIDQVTGHLKLL</sequence>
<dbReference type="PANTHER" id="PTHR12649">
    <property type="entry name" value="PEPTIDYL-TRNA HYDROLASE 2"/>
    <property type="match status" value="1"/>
</dbReference>
<dbReference type="EMBL" id="UFQS01002946">
    <property type="protein sequence ID" value="SSX14942.1"/>
    <property type="molecule type" value="Genomic_DNA"/>
</dbReference>
<evidence type="ECO:0000256" key="3">
    <source>
        <dbReference type="ARBA" id="ARBA00038050"/>
    </source>
</evidence>
<evidence type="ECO:0000256" key="1">
    <source>
        <dbReference type="ARBA" id="ARBA00013260"/>
    </source>
</evidence>
<feature type="transmembrane region" description="Helical" evidence="5">
    <location>
        <begin position="6"/>
        <end position="25"/>
    </location>
</feature>
<dbReference type="GO" id="GO:0004045">
    <property type="term" value="F:peptidyl-tRNA hydrolase activity"/>
    <property type="evidence" value="ECO:0007669"/>
    <property type="project" value="UniProtKB-EC"/>
</dbReference>
<evidence type="ECO:0000256" key="4">
    <source>
        <dbReference type="ARBA" id="ARBA00048707"/>
    </source>
</evidence>
<dbReference type="GO" id="GO:0005829">
    <property type="term" value="C:cytosol"/>
    <property type="evidence" value="ECO:0007669"/>
    <property type="project" value="TreeGrafter"/>
</dbReference>
<keyword evidence="5" id="KW-1133">Transmembrane helix</keyword>
<comment type="similarity">
    <text evidence="3">Belongs to the PTH2 family.</text>
</comment>
<accession>A0A336MYU7</accession>
<name>A0A336MYU7_CULSO</name>
<dbReference type="Gene3D" id="3.40.1490.10">
    <property type="entry name" value="Bit1"/>
    <property type="match status" value="1"/>
</dbReference>
<evidence type="ECO:0000313" key="8">
    <source>
        <dbReference type="EMBL" id="SSX34329.1"/>
    </source>
</evidence>
<dbReference type="AlphaFoldDB" id="A0A336MYU7"/>
<dbReference type="PANTHER" id="PTHR12649:SF11">
    <property type="entry name" value="PEPTIDYL-TRNA HYDROLASE 2, MITOCHONDRIAL"/>
    <property type="match status" value="1"/>
</dbReference>
<dbReference type="OMA" id="GHAAVEC"/>
<dbReference type="InterPro" id="IPR023476">
    <property type="entry name" value="Pep_tRNA_hydro_II_dom_sf"/>
</dbReference>
<dbReference type="VEuPathDB" id="VectorBase:CSON003281"/>
<evidence type="ECO:0000256" key="5">
    <source>
        <dbReference type="SAM" id="Phobius"/>
    </source>
</evidence>
<dbReference type="InterPro" id="IPR002833">
    <property type="entry name" value="PTH2"/>
</dbReference>
<reference evidence="8" key="2">
    <citation type="submission" date="2018-07" db="EMBL/GenBank/DDBJ databases">
        <authorList>
            <person name="Quirk P.G."/>
            <person name="Krulwich T.A."/>
        </authorList>
    </citation>
    <scope>NUCLEOTIDE SEQUENCE</scope>
</reference>
<reference evidence="6" key="1">
    <citation type="submission" date="2018-04" db="EMBL/GenBank/DDBJ databases">
        <authorList>
            <person name="Go L.Y."/>
            <person name="Mitchell J.A."/>
        </authorList>
    </citation>
    <scope>NUCLEOTIDE SEQUENCE</scope>
    <source>
        <tissue evidence="6">Whole organism</tissue>
    </source>
</reference>
<dbReference type="SUPFAM" id="SSF102462">
    <property type="entry name" value="Peptidyl-tRNA hydrolase II"/>
    <property type="match status" value="1"/>
</dbReference>
<dbReference type="EMBL" id="UFQT01002946">
    <property type="protein sequence ID" value="SSX34329.1"/>
    <property type="molecule type" value="Genomic_DNA"/>
</dbReference>
<keyword evidence="5" id="KW-0472">Membrane</keyword>
<comment type="catalytic activity">
    <reaction evidence="4">
        <text>an N-acyl-L-alpha-aminoacyl-tRNA + H2O = an N-acyl-L-amino acid + a tRNA + H(+)</text>
        <dbReference type="Rhea" id="RHEA:54448"/>
        <dbReference type="Rhea" id="RHEA-COMP:10123"/>
        <dbReference type="Rhea" id="RHEA-COMP:13883"/>
        <dbReference type="ChEBI" id="CHEBI:15377"/>
        <dbReference type="ChEBI" id="CHEBI:15378"/>
        <dbReference type="ChEBI" id="CHEBI:59874"/>
        <dbReference type="ChEBI" id="CHEBI:78442"/>
        <dbReference type="ChEBI" id="CHEBI:138191"/>
        <dbReference type="EC" id="3.1.1.29"/>
    </reaction>
</comment>
<proteinExistence type="inferred from homology"/>
<dbReference type="FunFam" id="3.40.1490.10:FF:000001">
    <property type="entry name" value="Peptidyl-tRNA hydrolase 2"/>
    <property type="match status" value="1"/>
</dbReference>
<dbReference type="NCBIfam" id="TIGR00283">
    <property type="entry name" value="arch_pth2"/>
    <property type="match status" value="1"/>
</dbReference>
<dbReference type="EMBL" id="UFQT01001591">
    <property type="protein sequence ID" value="SSX31092.1"/>
    <property type="molecule type" value="Genomic_DNA"/>
</dbReference>
<keyword evidence="5" id="KW-0812">Transmembrane</keyword>
<evidence type="ECO:0000313" key="6">
    <source>
        <dbReference type="EMBL" id="SSX14942.1"/>
    </source>
</evidence>
<dbReference type="Pfam" id="PF01981">
    <property type="entry name" value="PTH2"/>
    <property type="match status" value="1"/>
</dbReference>
<keyword evidence="2" id="KW-0378">Hydrolase</keyword>
<dbReference type="CDD" id="cd02430">
    <property type="entry name" value="PTH2"/>
    <property type="match status" value="1"/>
</dbReference>
<evidence type="ECO:0000313" key="7">
    <source>
        <dbReference type="EMBL" id="SSX31092.1"/>
    </source>
</evidence>
<dbReference type="VEuPathDB" id="VectorBase:CSON007822"/>
<dbReference type="EC" id="3.1.1.29" evidence="1"/>
<gene>
    <name evidence="8" type="primary">CSON007822</name>
    <name evidence="7" type="synonym">CSON003281</name>
</gene>
<protein>
    <recommendedName>
        <fullName evidence="1">peptidyl-tRNA hydrolase</fullName>
        <ecNumber evidence="1">3.1.1.29</ecNumber>
    </recommendedName>
</protein>
<evidence type="ECO:0000256" key="2">
    <source>
        <dbReference type="ARBA" id="ARBA00022801"/>
    </source>
</evidence>